<dbReference type="Proteomes" id="UP000694255">
    <property type="component" value="Unassembled WGS sequence"/>
</dbReference>
<evidence type="ECO:0000256" key="5">
    <source>
        <dbReference type="ARBA" id="ARBA00023242"/>
    </source>
</evidence>
<feature type="domain" description="RSE1/DDB1/CPSF1 second beta-propeller" evidence="9">
    <location>
        <begin position="450"/>
        <end position="764"/>
    </location>
</feature>
<dbReference type="GO" id="GO:0006397">
    <property type="term" value="P:mRNA processing"/>
    <property type="evidence" value="ECO:0007669"/>
    <property type="project" value="UniProtKB-KW"/>
</dbReference>
<dbReference type="Pfam" id="PF23726">
    <property type="entry name" value="Beta-prop_RSE1_2nd"/>
    <property type="match status" value="1"/>
</dbReference>
<dbReference type="InterPro" id="IPR050358">
    <property type="entry name" value="RSE1/DDB1/CFT1"/>
</dbReference>
<dbReference type="GeneID" id="73471445"/>
<feature type="domain" description="RSE1/DDB1/CPSF1 C-terminal" evidence="7">
    <location>
        <begin position="857"/>
        <end position="1191"/>
    </location>
</feature>
<evidence type="ECO:0000313" key="10">
    <source>
        <dbReference type="EMBL" id="KAG7661846.1"/>
    </source>
</evidence>
<dbReference type="GO" id="GO:0003676">
    <property type="term" value="F:nucleic acid binding"/>
    <property type="evidence" value="ECO:0007669"/>
    <property type="project" value="InterPro"/>
</dbReference>
<keyword evidence="5" id="KW-0539">Nucleus</keyword>
<evidence type="ECO:0000313" key="11">
    <source>
        <dbReference type="Proteomes" id="UP000694255"/>
    </source>
</evidence>
<feature type="domain" description="RSE1/DDB1/CPSF1 first beta-propeller" evidence="8">
    <location>
        <begin position="32"/>
        <end position="381"/>
    </location>
</feature>
<dbReference type="RefSeq" id="XP_049262079.1">
    <property type="nucleotide sequence ID" value="XM_049408626.1"/>
</dbReference>
<evidence type="ECO:0000259" key="9">
    <source>
        <dbReference type="Pfam" id="PF23726"/>
    </source>
</evidence>
<sequence length="1225" mass="137515">MIVSNTNNTGNNDSIYLYNLTLRQPSHYINSLIGQFFGLKKSQELIVASSTHLQLFIPNGETGKLELQLSQQLFGVINQIDKIQLSSSSSQDTVKDGIVITSDSGNLTIMEYNKPKNKFIPIIQEPIAKNGWGRTYPGEFLAIDPSNRCILVGAIERNKLVFRIQKKQQDLEISSPLEAHSKQQLCLYVVALATEFENPQFGAIEVNENNDVIVNYYEFDLGLNHIIKKVPTNSEALPQDMNHLIALPENIGGMLICGKNWMVYDKLGSDRLYLPLPRRSQGQDSIIVNSVIHKLKKDKFFILMQNSLGDLFKVVVDYNKDKEIINDIIITYFDTIPPSISLNIFKSGFLFANVLNNDKLFYQFEKLGDDDDDQMKVKSSEYPTFESVTTCSPPHFTLRALDNLALIDILDSLSPITDAKLIEKKHQDKQLVTLSSHSYIKTILHGIQTSTIVESPLPFVPTDIFTTKLSQNSTNDEYLVISSSLSSKTLVLSIGEVVEQVEDSKFITNESTIAVQQLGKSSVAQIYTNGIRHIRHLPEKTPTTTDWFPPAGISILKASTNNQQVIIGLSNSEIIYFEIDPSDDQLIEYQDRIELSSPITSLAILPDQRSSFAVIGCADETIQVISLHSHSCLEMKSMQALSSTSSSVVMLNNKKGSILVHIGMENGVYVRTKLDPISGKLSDSRIKYLGSRPVMLTPIQLTEKLGGILAISSKVWISYAYGDMDKITPLLDIEISCGSSFVSEDIGGEGIVGIRDNNLIIFTVGGGGNEEDSGDGFDPSQDMSVEKLKLRYAARKIVCIEGVMYVVESEYGVKGPYSKTNLTESVEKKKKNDNDGEEVDQDYFDAFGYERSEGSWASCIQVIENDEVIQTIELAEFEAAISMTNVTFKNSSNQNYLIIGITTHQKFLPNSHDKSYLYTFKINNKKKDKHLQFLHKTDLDFIPTVLLPFNDKLLIGSNNHLRLYDLGQKQLLRKSSTQIDYLSNIIKLEHLGNDRIIIGDSHTSAFTIAKFDNGENRFIPFVDDIMKRQLTAMCSLDYDTVIGGDKFGNIFISRLDGDISRQSDDDWTLLKNMDPSLNSASFKLKNLAEFYVHDVPVAFQRGSFNVGGQECVVYCGLMGTVGVLVPLVSKSEVELLEKLELAMRKVFDYNFDDFDKENMEYNALGKDHLKFRSYYNPVRNVIDGDLLERYLELSPGIKIKLARELSRAPNEIEKKLIDIRNRSAF</sequence>
<gene>
    <name evidence="10" type="ORF">J8A68_004645</name>
</gene>
<evidence type="ECO:0000259" key="8">
    <source>
        <dbReference type="Pfam" id="PF10433"/>
    </source>
</evidence>
<evidence type="ECO:0000256" key="3">
    <source>
        <dbReference type="ARBA" id="ARBA00022728"/>
    </source>
</evidence>
<keyword evidence="3" id="KW-0747">Spliceosome</keyword>
<dbReference type="EMBL" id="JAGSYN010000194">
    <property type="protein sequence ID" value="KAG7661846.1"/>
    <property type="molecule type" value="Genomic_DNA"/>
</dbReference>
<evidence type="ECO:0000259" key="7">
    <source>
        <dbReference type="Pfam" id="PF03178"/>
    </source>
</evidence>
<dbReference type="PANTHER" id="PTHR10644">
    <property type="entry name" value="DNA REPAIR/RNA PROCESSING CPSF FAMILY"/>
    <property type="match status" value="1"/>
</dbReference>
<dbReference type="FunFam" id="2.130.10.10:FF:000031">
    <property type="entry name" value="Splicing factor 3b subunit 3"/>
    <property type="match status" value="1"/>
</dbReference>
<dbReference type="AlphaFoldDB" id="A0A8J5UKC2"/>
<dbReference type="Pfam" id="PF10433">
    <property type="entry name" value="Beta-prop_RSE1_1st"/>
    <property type="match status" value="1"/>
</dbReference>
<evidence type="ECO:0000256" key="2">
    <source>
        <dbReference type="ARBA" id="ARBA00022664"/>
    </source>
</evidence>
<comment type="caution">
    <text evidence="10">The sequence shown here is derived from an EMBL/GenBank/DDBJ whole genome shotgun (WGS) entry which is preliminary data.</text>
</comment>
<organism evidence="10 11">
    <name type="scientific">[Candida] subhashii</name>
    <dbReference type="NCBI Taxonomy" id="561895"/>
    <lineage>
        <taxon>Eukaryota</taxon>
        <taxon>Fungi</taxon>
        <taxon>Dikarya</taxon>
        <taxon>Ascomycota</taxon>
        <taxon>Saccharomycotina</taxon>
        <taxon>Pichiomycetes</taxon>
        <taxon>Debaryomycetaceae</taxon>
        <taxon>Spathaspora</taxon>
    </lineage>
</organism>
<name>A0A8J5UKC2_9ASCO</name>
<protein>
    <submittedName>
        <fullName evidence="10">RSE1</fullName>
    </submittedName>
</protein>
<evidence type="ECO:0000256" key="4">
    <source>
        <dbReference type="ARBA" id="ARBA00023187"/>
    </source>
</evidence>
<keyword evidence="4" id="KW-0508">mRNA splicing</keyword>
<accession>A0A8J5UKC2</accession>
<keyword evidence="2" id="KW-0507">mRNA processing</keyword>
<keyword evidence="11" id="KW-1185">Reference proteome</keyword>
<dbReference type="InterPro" id="IPR058543">
    <property type="entry name" value="Beta-prop_RSE1/DDB1/CPSF1_2nd"/>
</dbReference>
<dbReference type="InterPro" id="IPR018846">
    <property type="entry name" value="Beta-prop_RSE1/DDB1/CPSF1_1st"/>
</dbReference>
<dbReference type="OrthoDB" id="436637at2759"/>
<evidence type="ECO:0000256" key="6">
    <source>
        <dbReference type="ARBA" id="ARBA00038266"/>
    </source>
</evidence>
<comment type="similarity">
    <text evidence="6">Belongs to the RSE1 family.</text>
</comment>
<comment type="subcellular location">
    <subcellularLocation>
        <location evidence="1">Nucleus</location>
    </subcellularLocation>
</comment>
<dbReference type="GO" id="GO:0005681">
    <property type="term" value="C:spliceosomal complex"/>
    <property type="evidence" value="ECO:0007669"/>
    <property type="project" value="UniProtKB-KW"/>
</dbReference>
<evidence type="ECO:0000256" key="1">
    <source>
        <dbReference type="ARBA" id="ARBA00004123"/>
    </source>
</evidence>
<reference evidence="10 11" key="1">
    <citation type="journal article" date="2021" name="DNA Res.">
        <title>Genome analysis of Candida subhashii reveals its hybrid nature and dual mitochondrial genome conformations.</title>
        <authorList>
            <person name="Mixao V."/>
            <person name="Hegedusova E."/>
            <person name="Saus E."/>
            <person name="Pryszcz L.P."/>
            <person name="Cillingova A."/>
            <person name="Nosek J."/>
            <person name="Gabaldon T."/>
        </authorList>
    </citation>
    <scope>NUCLEOTIDE SEQUENCE [LARGE SCALE GENOMIC DNA]</scope>
    <source>
        <strain evidence="10 11">CBS 10753</strain>
    </source>
</reference>
<proteinExistence type="inferred from homology"/>
<dbReference type="GO" id="GO:0008380">
    <property type="term" value="P:RNA splicing"/>
    <property type="evidence" value="ECO:0007669"/>
    <property type="project" value="UniProtKB-KW"/>
</dbReference>
<dbReference type="Pfam" id="PF03178">
    <property type="entry name" value="CPSF_A"/>
    <property type="match status" value="1"/>
</dbReference>
<dbReference type="InterPro" id="IPR004871">
    <property type="entry name" value="RSE1/DDB1/CPSF1_C"/>
</dbReference>